<dbReference type="Proteomes" id="UP001165160">
    <property type="component" value="Unassembled WGS sequence"/>
</dbReference>
<feature type="signal peptide" evidence="1">
    <location>
        <begin position="1"/>
        <end position="18"/>
    </location>
</feature>
<dbReference type="EMBL" id="BRXX01000222">
    <property type="protein sequence ID" value="GMH98601.1"/>
    <property type="molecule type" value="Genomic_DNA"/>
</dbReference>
<keyword evidence="3" id="KW-1185">Reference proteome</keyword>
<evidence type="ECO:0000256" key="1">
    <source>
        <dbReference type="SAM" id="SignalP"/>
    </source>
</evidence>
<accession>A0A9W7BY99</accession>
<comment type="caution">
    <text evidence="2">The sequence shown here is derived from an EMBL/GenBank/DDBJ whole genome shotgun (WGS) entry which is preliminary data.</text>
</comment>
<feature type="chain" id="PRO_5040864321" evidence="1">
    <location>
        <begin position="19"/>
        <end position="84"/>
    </location>
</feature>
<dbReference type="AlphaFoldDB" id="A0A9W7BY99"/>
<proteinExistence type="predicted"/>
<sequence length="84" mass="8986">MFLCLLLLAIMVLPRTDGQAVRTISSQSDIWNAISSGGSNKIQNGDVVSLASGTYTDDICYTQWEIYYVVGVDGYVICGADAAS</sequence>
<reference evidence="3" key="1">
    <citation type="journal article" date="2023" name="Commun. Biol.">
        <title>Genome analysis of Parmales, the sister group of diatoms, reveals the evolutionary specialization of diatoms from phago-mixotrophs to photoautotrophs.</title>
        <authorList>
            <person name="Ban H."/>
            <person name="Sato S."/>
            <person name="Yoshikawa S."/>
            <person name="Yamada K."/>
            <person name="Nakamura Y."/>
            <person name="Ichinomiya M."/>
            <person name="Sato N."/>
            <person name="Blanc-Mathieu R."/>
            <person name="Endo H."/>
            <person name="Kuwata A."/>
            <person name="Ogata H."/>
        </authorList>
    </citation>
    <scope>NUCLEOTIDE SEQUENCE [LARGE SCALE GENOMIC DNA]</scope>
    <source>
        <strain evidence="3">NIES 3699</strain>
    </source>
</reference>
<protein>
    <submittedName>
        <fullName evidence="2">Uncharacterized protein</fullName>
    </submittedName>
</protein>
<keyword evidence="1" id="KW-0732">Signal</keyword>
<name>A0A9W7BY99_9STRA</name>
<evidence type="ECO:0000313" key="2">
    <source>
        <dbReference type="EMBL" id="GMH98601.1"/>
    </source>
</evidence>
<evidence type="ECO:0000313" key="3">
    <source>
        <dbReference type="Proteomes" id="UP001165160"/>
    </source>
</evidence>
<gene>
    <name evidence="2" type="ORF">TrVE_jg11932</name>
</gene>
<organism evidence="2 3">
    <name type="scientific">Triparma verrucosa</name>
    <dbReference type="NCBI Taxonomy" id="1606542"/>
    <lineage>
        <taxon>Eukaryota</taxon>
        <taxon>Sar</taxon>
        <taxon>Stramenopiles</taxon>
        <taxon>Ochrophyta</taxon>
        <taxon>Bolidophyceae</taxon>
        <taxon>Parmales</taxon>
        <taxon>Triparmaceae</taxon>
        <taxon>Triparma</taxon>
    </lineage>
</organism>